<keyword evidence="3" id="KW-0058">Aromatic hydrocarbons catabolism</keyword>
<sequence length="299" mass="31385">MTRPIAAIVGPGNIGTDLLIKLQRSPHLDVRYMVGVDPNSDGLAKARARGVETSAEGVDWLLARPEPAQLVFEATSAKAHLANAPRYAEAGIQAVDLTPAMVGPLVCPVVNLHEHLAAPNVNMVTCGGQATIPMVAAVASVTPVPYAEIVASIASRSAGPGTRANIDEFTETTSLALREVAGAGRGKAVIILNPVEPPMIMRDTVFCAIHPDADRDAITASVLAMVERVREYVPGYTLRADPQYDEPRPGWAGNARVALFLEVRGNGDYLPPYAGNLDIMTAAAARVGDLMAQAKAVAA</sequence>
<keyword evidence="2 3" id="KW-0520">NAD</keyword>
<dbReference type="CDD" id="cd23933">
    <property type="entry name" value="ALDH_C"/>
    <property type="match status" value="1"/>
</dbReference>
<evidence type="ECO:0000259" key="4">
    <source>
        <dbReference type="SMART" id="SM00859"/>
    </source>
</evidence>
<dbReference type="NCBIfam" id="NF006157">
    <property type="entry name" value="PRK08300.1"/>
    <property type="match status" value="1"/>
</dbReference>
<evidence type="ECO:0000313" key="6">
    <source>
        <dbReference type="Proteomes" id="UP000198243"/>
    </source>
</evidence>
<dbReference type="Gene3D" id="3.30.360.10">
    <property type="entry name" value="Dihydrodipicolinate Reductase, domain 2"/>
    <property type="match status" value="1"/>
</dbReference>
<dbReference type="SUPFAM" id="SSF55347">
    <property type="entry name" value="Glyceraldehyde-3-phosphate dehydrogenase-like, C-terminal domain"/>
    <property type="match status" value="1"/>
</dbReference>
<dbReference type="OrthoDB" id="9786743at2"/>
<reference evidence="6" key="1">
    <citation type="submission" date="2016-06" db="EMBL/GenBank/DDBJ databases">
        <authorList>
            <person name="Varghese N."/>
            <person name="Submissions Spin"/>
        </authorList>
    </citation>
    <scope>NUCLEOTIDE SEQUENCE [LARGE SCALE GENOMIC DNA]</scope>
    <source>
        <strain evidence="6">DSM 44875</strain>
    </source>
</reference>
<dbReference type="Pfam" id="PF01118">
    <property type="entry name" value="Semialdhyde_dh"/>
    <property type="match status" value="1"/>
</dbReference>
<feature type="binding site" evidence="3">
    <location>
        <begin position="157"/>
        <end position="165"/>
    </location>
    <ligand>
        <name>NAD(+)</name>
        <dbReference type="ChEBI" id="CHEBI:57540"/>
    </ligand>
</feature>
<dbReference type="Gene3D" id="3.40.50.720">
    <property type="entry name" value="NAD(P)-binding Rossmann-like Domain"/>
    <property type="match status" value="1"/>
</dbReference>
<comment type="caution">
    <text evidence="3">Lacks conserved residue(s) required for the propagation of feature annotation.</text>
</comment>
<dbReference type="Pfam" id="PF09290">
    <property type="entry name" value="AcetDehyd-dimer"/>
    <property type="match status" value="1"/>
</dbReference>
<evidence type="ECO:0000313" key="5">
    <source>
        <dbReference type="EMBL" id="SCF03261.1"/>
    </source>
</evidence>
<evidence type="ECO:0000256" key="1">
    <source>
        <dbReference type="ARBA" id="ARBA00009244"/>
    </source>
</evidence>
<dbReference type="GO" id="GO:0008774">
    <property type="term" value="F:acetaldehyde dehydrogenase (acetylating) activity"/>
    <property type="evidence" value="ECO:0007669"/>
    <property type="project" value="UniProtKB-UniRule"/>
</dbReference>
<comment type="catalytic activity">
    <reaction evidence="3">
        <text>acetaldehyde + NAD(+) + CoA = acetyl-CoA + NADH + H(+)</text>
        <dbReference type="Rhea" id="RHEA:23288"/>
        <dbReference type="ChEBI" id="CHEBI:15343"/>
        <dbReference type="ChEBI" id="CHEBI:15378"/>
        <dbReference type="ChEBI" id="CHEBI:57287"/>
        <dbReference type="ChEBI" id="CHEBI:57288"/>
        <dbReference type="ChEBI" id="CHEBI:57540"/>
        <dbReference type="ChEBI" id="CHEBI:57945"/>
        <dbReference type="EC" id="1.2.1.10"/>
    </reaction>
</comment>
<organism evidence="5 6">
    <name type="scientific">Micromonospora coriariae</name>
    <dbReference type="NCBI Taxonomy" id="285665"/>
    <lineage>
        <taxon>Bacteria</taxon>
        <taxon>Bacillati</taxon>
        <taxon>Actinomycetota</taxon>
        <taxon>Actinomycetes</taxon>
        <taxon>Micromonosporales</taxon>
        <taxon>Micromonosporaceae</taxon>
        <taxon>Micromonospora</taxon>
    </lineage>
</organism>
<proteinExistence type="inferred from homology"/>
<dbReference type="NCBIfam" id="TIGR03215">
    <property type="entry name" value="ac_ald_DH_ac"/>
    <property type="match status" value="1"/>
</dbReference>
<comment type="similarity">
    <text evidence="1 3">Belongs to the acetaldehyde dehydrogenase family.</text>
</comment>
<dbReference type="SMART" id="SM00859">
    <property type="entry name" value="Semialdhyde_dh"/>
    <property type="match status" value="1"/>
</dbReference>
<feature type="active site" description="Acyl-thioester intermediate" evidence="3">
    <location>
        <position position="126"/>
    </location>
</feature>
<dbReference type="InterPro" id="IPR036291">
    <property type="entry name" value="NAD(P)-bd_dom_sf"/>
</dbReference>
<evidence type="ECO:0000256" key="3">
    <source>
        <dbReference type="HAMAP-Rule" id="MF_01657"/>
    </source>
</evidence>
<accession>A0A1C4X4X9</accession>
<feature type="domain" description="Semialdehyde dehydrogenase NAD-binding" evidence="4">
    <location>
        <begin position="5"/>
        <end position="118"/>
    </location>
</feature>
<dbReference type="HAMAP" id="MF_01657">
    <property type="entry name" value="Ac_ald_DH_ac"/>
    <property type="match status" value="1"/>
</dbReference>
<evidence type="ECO:0000256" key="2">
    <source>
        <dbReference type="ARBA" id="ARBA00023027"/>
    </source>
</evidence>
<dbReference type="InterPro" id="IPR015426">
    <property type="entry name" value="Acetylaldehyde_DH_C"/>
</dbReference>
<keyword evidence="6" id="KW-1185">Reference proteome</keyword>
<gene>
    <name evidence="5" type="ORF">GA0070607_4651</name>
</gene>
<dbReference type="InterPro" id="IPR000534">
    <property type="entry name" value="Semialdehyde_DH_NAD-bd"/>
</dbReference>
<protein>
    <recommendedName>
        <fullName evidence="3">Acetaldehyde dehydrogenase</fullName>
        <ecNumber evidence="3">1.2.1.10</ecNumber>
    </recommendedName>
    <alternativeName>
        <fullName evidence="3">Acetaldehyde dehydrogenase [acetylating]</fullName>
    </alternativeName>
</protein>
<name>A0A1C4X4X9_9ACTN</name>
<dbReference type="Proteomes" id="UP000198243">
    <property type="component" value="Chromosome I"/>
</dbReference>
<dbReference type="SUPFAM" id="SSF51735">
    <property type="entry name" value="NAD(P)-binding Rossmann-fold domains"/>
    <property type="match status" value="1"/>
</dbReference>
<keyword evidence="3" id="KW-0560">Oxidoreductase</keyword>
<dbReference type="EMBL" id="LT607412">
    <property type="protein sequence ID" value="SCF03261.1"/>
    <property type="molecule type" value="Genomic_DNA"/>
</dbReference>
<dbReference type="PIRSF" id="PIRSF015689">
    <property type="entry name" value="Actaldh_dh_actl"/>
    <property type="match status" value="1"/>
</dbReference>
<dbReference type="InterPro" id="IPR003361">
    <property type="entry name" value="Acetaldehyde_dehydrogenase"/>
</dbReference>
<feature type="binding site" evidence="3">
    <location>
        <position position="276"/>
    </location>
    <ligand>
        <name>NAD(+)</name>
        <dbReference type="ChEBI" id="CHEBI:57540"/>
    </ligand>
</feature>
<dbReference type="GO" id="GO:0051287">
    <property type="term" value="F:NAD binding"/>
    <property type="evidence" value="ECO:0007669"/>
    <property type="project" value="UniProtKB-UniRule"/>
</dbReference>
<dbReference type="RefSeq" id="WP_089020032.1">
    <property type="nucleotide sequence ID" value="NZ_LT607412.1"/>
</dbReference>
<dbReference type="EC" id="1.2.1.10" evidence="3"/>
<dbReference type="AlphaFoldDB" id="A0A1C4X4X9"/>